<accession>A0AAW2N0V3</accession>
<reference evidence="2" key="1">
    <citation type="submission" date="2020-06" db="EMBL/GenBank/DDBJ databases">
        <authorList>
            <person name="Li T."/>
            <person name="Hu X."/>
            <person name="Zhang T."/>
            <person name="Song X."/>
            <person name="Zhang H."/>
            <person name="Dai N."/>
            <person name="Sheng W."/>
            <person name="Hou X."/>
            <person name="Wei L."/>
        </authorList>
    </citation>
    <scope>NUCLEOTIDE SEQUENCE</scope>
    <source>
        <strain evidence="2">G02</strain>
        <tissue evidence="2">Leaf</tissue>
    </source>
</reference>
<evidence type="ECO:0000313" key="2">
    <source>
        <dbReference type="EMBL" id="KAL0336518.1"/>
    </source>
</evidence>
<dbReference type="InterPro" id="IPR005162">
    <property type="entry name" value="Retrotrans_gag_dom"/>
</dbReference>
<dbReference type="EMBL" id="JACGWJ010000021">
    <property type="protein sequence ID" value="KAL0336518.1"/>
    <property type="molecule type" value="Genomic_DNA"/>
</dbReference>
<sequence>MGHGNVFPSGSHPEAEKVSVTNMYLIRDAKLWLRTRLSEDTSVNRDRIKTWDVLKKGLKDQFLPCNTLWLARESLRKLKHSGIVRDYVKEFN</sequence>
<proteinExistence type="predicted"/>
<name>A0AAW2N0V3_SESRA</name>
<reference evidence="2" key="2">
    <citation type="journal article" date="2024" name="Plant">
        <title>Genomic evolution and insights into agronomic trait innovations of Sesamum species.</title>
        <authorList>
            <person name="Miao H."/>
            <person name="Wang L."/>
            <person name="Qu L."/>
            <person name="Liu H."/>
            <person name="Sun Y."/>
            <person name="Le M."/>
            <person name="Wang Q."/>
            <person name="Wei S."/>
            <person name="Zheng Y."/>
            <person name="Lin W."/>
            <person name="Duan Y."/>
            <person name="Cao H."/>
            <person name="Xiong S."/>
            <person name="Wang X."/>
            <person name="Wei L."/>
            <person name="Li C."/>
            <person name="Ma Q."/>
            <person name="Ju M."/>
            <person name="Zhao R."/>
            <person name="Li G."/>
            <person name="Mu C."/>
            <person name="Tian Q."/>
            <person name="Mei H."/>
            <person name="Zhang T."/>
            <person name="Gao T."/>
            <person name="Zhang H."/>
        </authorList>
    </citation>
    <scope>NUCLEOTIDE SEQUENCE</scope>
    <source>
        <strain evidence="2">G02</strain>
    </source>
</reference>
<dbReference type="Pfam" id="PF03732">
    <property type="entry name" value="Retrotrans_gag"/>
    <property type="match status" value="1"/>
</dbReference>
<evidence type="ECO:0000259" key="1">
    <source>
        <dbReference type="Pfam" id="PF03732"/>
    </source>
</evidence>
<protein>
    <recommendedName>
        <fullName evidence="1">Retrotransposon gag domain-containing protein</fullName>
    </recommendedName>
</protein>
<gene>
    <name evidence="2" type="ORF">Sradi_4863700</name>
</gene>
<dbReference type="AlphaFoldDB" id="A0AAW2N0V3"/>
<feature type="domain" description="Retrotransposon gag" evidence="1">
    <location>
        <begin position="23"/>
        <end position="92"/>
    </location>
</feature>
<comment type="caution">
    <text evidence="2">The sequence shown here is derived from an EMBL/GenBank/DDBJ whole genome shotgun (WGS) entry which is preliminary data.</text>
</comment>
<organism evidence="2">
    <name type="scientific">Sesamum radiatum</name>
    <name type="common">Black benniseed</name>
    <dbReference type="NCBI Taxonomy" id="300843"/>
    <lineage>
        <taxon>Eukaryota</taxon>
        <taxon>Viridiplantae</taxon>
        <taxon>Streptophyta</taxon>
        <taxon>Embryophyta</taxon>
        <taxon>Tracheophyta</taxon>
        <taxon>Spermatophyta</taxon>
        <taxon>Magnoliopsida</taxon>
        <taxon>eudicotyledons</taxon>
        <taxon>Gunneridae</taxon>
        <taxon>Pentapetalae</taxon>
        <taxon>asterids</taxon>
        <taxon>lamiids</taxon>
        <taxon>Lamiales</taxon>
        <taxon>Pedaliaceae</taxon>
        <taxon>Sesamum</taxon>
    </lineage>
</organism>